<feature type="transmembrane region" description="Helical" evidence="8">
    <location>
        <begin position="267"/>
        <end position="288"/>
    </location>
</feature>
<dbReference type="GO" id="GO:0006914">
    <property type="term" value="P:autophagy"/>
    <property type="evidence" value="ECO:0007669"/>
    <property type="project" value="UniProtKB-KW"/>
</dbReference>
<dbReference type="GO" id="GO:0005774">
    <property type="term" value="C:vacuolar membrane"/>
    <property type="evidence" value="ECO:0007669"/>
    <property type="project" value="UniProtKB-SubCell"/>
</dbReference>
<accession>A0A0A1TDG1</accession>
<keyword evidence="10" id="KW-1185">Reference proteome</keyword>
<dbReference type="InterPro" id="IPR050495">
    <property type="entry name" value="ATG22/LtaA_families"/>
</dbReference>
<keyword evidence="3 8" id="KW-0813">Transport</keyword>
<dbReference type="AlphaFoldDB" id="A0A0A1TDG1"/>
<name>A0A0A1TDG1_9HYPO</name>
<gene>
    <name evidence="9" type="ORF">VHEMI04311</name>
</gene>
<sequence>MDYSENRGRSRAASSAAPALQRINTAFGIASAETKRTSDVLEASAVDMEDNIPTTTTGEVTSWYIYSIGASGIGLLYFATAAFQNLLEQAALGRGGELMFMGSIREPASIVLLANSISFAIQGVLTILIDVYADFGTGRRWIIIIWSVLGWAVSFAWLGVYERQNWEAGVALYILGMIAFQLSTTYWTASFPALARNSQTIKDSMLSYRQGDISGEELDKREQMERSRLSNVSFTIQSIGAVVILAISIGIMHALRADSGTRANNWAFSVVIAFAGVMWLVLSLPWFIMEKTRASLPLPAGKTYLTVGVWRFVESCKQIWNLKQSLFFLLGFFMIGNCFITSLVLIVSIQNNIIQFNAYKVANLLLVSLASQAAGIAMYWQTQKKLRLSVKTMFNATMVSVLVVCIWGMVGNWTRRFGFHREWELWAFSIFSGLFSSPFFSYGPLMISCVTPKGHEFLFFSLFNTVGKASVFLGPMVASAIIDVSPMNRVHTPFYFLVPLTVVSIIAIWGFVDLEKSAKEQELFLAKEQAVQEELKQ</sequence>
<evidence type="ECO:0000256" key="2">
    <source>
        <dbReference type="ARBA" id="ARBA00006978"/>
    </source>
</evidence>
<comment type="similarity">
    <text evidence="2 8">Belongs to the ATG22 family.</text>
</comment>
<feature type="transmembrane region" description="Helical" evidence="8">
    <location>
        <begin position="457"/>
        <end position="482"/>
    </location>
</feature>
<feature type="transmembrane region" description="Helical" evidence="8">
    <location>
        <begin position="392"/>
        <end position="413"/>
    </location>
</feature>
<proteinExistence type="inferred from homology"/>
<dbReference type="STRING" id="1531966.A0A0A1TDG1"/>
<evidence type="ECO:0000256" key="5">
    <source>
        <dbReference type="ARBA" id="ARBA00022989"/>
    </source>
</evidence>
<feature type="transmembrane region" description="Helical" evidence="8">
    <location>
        <begin position="141"/>
        <end position="158"/>
    </location>
</feature>
<keyword evidence="4 8" id="KW-0812">Transmembrane</keyword>
<dbReference type="PANTHER" id="PTHR23519:SF5">
    <property type="entry name" value="AUTOPHAGY-RELATED PROTEIN"/>
    <property type="match status" value="1"/>
</dbReference>
<feature type="transmembrane region" description="Helical" evidence="8">
    <location>
        <begin position="325"/>
        <end position="349"/>
    </location>
</feature>
<dbReference type="EMBL" id="CDHN01000002">
    <property type="protein sequence ID" value="CEJ87124.1"/>
    <property type="molecule type" value="Genomic_DNA"/>
</dbReference>
<feature type="transmembrane region" description="Helical" evidence="8">
    <location>
        <begin position="234"/>
        <end position="255"/>
    </location>
</feature>
<feature type="transmembrane region" description="Helical" evidence="8">
    <location>
        <begin position="108"/>
        <end position="129"/>
    </location>
</feature>
<dbReference type="HOGENOM" id="CLU_017518_2_0_1"/>
<feature type="transmembrane region" description="Helical" evidence="8">
    <location>
        <begin position="361"/>
        <end position="380"/>
    </location>
</feature>
<evidence type="ECO:0000256" key="7">
    <source>
        <dbReference type="ARBA" id="ARBA00023136"/>
    </source>
</evidence>
<keyword evidence="8" id="KW-0926">Vacuole</keyword>
<keyword evidence="5 8" id="KW-1133">Transmembrane helix</keyword>
<dbReference type="Gene3D" id="1.20.1250.20">
    <property type="entry name" value="MFS general substrate transporter like domains"/>
    <property type="match status" value="1"/>
</dbReference>
<feature type="transmembrane region" description="Helical" evidence="8">
    <location>
        <begin position="170"/>
        <end position="189"/>
    </location>
</feature>
<feature type="transmembrane region" description="Helical" evidence="8">
    <location>
        <begin position="425"/>
        <end position="445"/>
    </location>
</feature>
<dbReference type="Pfam" id="PF11700">
    <property type="entry name" value="ATG22"/>
    <property type="match status" value="1"/>
</dbReference>
<evidence type="ECO:0000256" key="3">
    <source>
        <dbReference type="ARBA" id="ARBA00022448"/>
    </source>
</evidence>
<keyword evidence="6 8" id="KW-0072">Autophagy</keyword>
<feature type="transmembrane region" description="Helical" evidence="8">
    <location>
        <begin position="63"/>
        <end position="87"/>
    </location>
</feature>
<dbReference type="OrthoDB" id="42657at2759"/>
<dbReference type="InterPro" id="IPR036259">
    <property type="entry name" value="MFS_trans_sf"/>
</dbReference>
<dbReference type="InterPro" id="IPR024671">
    <property type="entry name" value="Atg22-like"/>
</dbReference>
<evidence type="ECO:0000313" key="9">
    <source>
        <dbReference type="EMBL" id="CEJ87124.1"/>
    </source>
</evidence>
<feature type="transmembrane region" description="Helical" evidence="8">
    <location>
        <begin position="494"/>
        <end position="512"/>
    </location>
</feature>
<comment type="function">
    <text evidence="8">Vacuolar effluxer which mediate the efflux of amino acids resulting from autophagic degradation. The release of autophagic amino acids allows the maintenance of protein synthesis and viability during nitrogen starvation.</text>
</comment>
<comment type="subcellular location">
    <subcellularLocation>
        <location evidence="1 8">Vacuole membrane</location>
        <topology evidence="1 8">Multi-pass membrane protein</topology>
    </subcellularLocation>
</comment>
<dbReference type="PANTHER" id="PTHR23519">
    <property type="entry name" value="AUTOPHAGY-RELATED PROTEIN 22"/>
    <property type="match status" value="1"/>
</dbReference>
<evidence type="ECO:0000256" key="4">
    <source>
        <dbReference type="ARBA" id="ARBA00022692"/>
    </source>
</evidence>
<keyword evidence="7 8" id="KW-0472">Membrane</keyword>
<reference evidence="9 10" key="1">
    <citation type="journal article" date="2015" name="Genome Announc.">
        <title>Draft Genome Sequence and Gene Annotation of the Entomopathogenic Fungus Verticillium hemipterigenum.</title>
        <authorList>
            <person name="Horn F."/>
            <person name="Habel A."/>
            <person name="Scharf D.H."/>
            <person name="Dworschak J."/>
            <person name="Brakhage A.A."/>
            <person name="Guthke R."/>
            <person name="Hertweck C."/>
            <person name="Linde J."/>
        </authorList>
    </citation>
    <scope>NUCLEOTIDE SEQUENCE [LARGE SCALE GENOMIC DNA]</scope>
</reference>
<dbReference type="Proteomes" id="UP000039046">
    <property type="component" value="Unassembled WGS sequence"/>
</dbReference>
<dbReference type="GO" id="GO:0006865">
    <property type="term" value="P:amino acid transport"/>
    <property type="evidence" value="ECO:0007669"/>
    <property type="project" value="UniProtKB-KW"/>
</dbReference>
<evidence type="ECO:0000256" key="8">
    <source>
        <dbReference type="RuleBase" id="RU363073"/>
    </source>
</evidence>
<dbReference type="SUPFAM" id="SSF103473">
    <property type="entry name" value="MFS general substrate transporter"/>
    <property type="match status" value="1"/>
</dbReference>
<evidence type="ECO:0000313" key="10">
    <source>
        <dbReference type="Proteomes" id="UP000039046"/>
    </source>
</evidence>
<evidence type="ECO:0000256" key="6">
    <source>
        <dbReference type="ARBA" id="ARBA00023006"/>
    </source>
</evidence>
<protein>
    <recommendedName>
        <fullName evidence="8">Autophagy-related protein</fullName>
    </recommendedName>
</protein>
<organism evidence="9 10">
    <name type="scientific">[Torrubiella] hemipterigena</name>
    <dbReference type="NCBI Taxonomy" id="1531966"/>
    <lineage>
        <taxon>Eukaryota</taxon>
        <taxon>Fungi</taxon>
        <taxon>Dikarya</taxon>
        <taxon>Ascomycota</taxon>
        <taxon>Pezizomycotina</taxon>
        <taxon>Sordariomycetes</taxon>
        <taxon>Hypocreomycetidae</taxon>
        <taxon>Hypocreales</taxon>
        <taxon>Clavicipitaceae</taxon>
        <taxon>Clavicipitaceae incertae sedis</taxon>
        <taxon>'Torrubiella' clade</taxon>
    </lineage>
</organism>
<keyword evidence="8" id="KW-0029">Amino-acid transport</keyword>
<evidence type="ECO:0000256" key="1">
    <source>
        <dbReference type="ARBA" id="ARBA00004128"/>
    </source>
</evidence>